<keyword evidence="2" id="KW-1185">Reference proteome</keyword>
<reference evidence="1" key="1">
    <citation type="submission" date="2018-11" db="EMBL/GenBank/DDBJ databases">
        <authorList>
            <consortium name="Pathogen Informatics"/>
        </authorList>
    </citation>
    <scope>NUCLEOTIDE SEQUENCE</scope>
</reference>
<name>A0A3S5ADC5_9PLAT</name>
<organism evidence="1 2">
    <name type="scientific">Protopolystoma xenopodis</name>
    <dbReference type="NCBI Taxonomy" id="117903"/>
    <lineage>
        <taxon>Eukaryota</taxon>
        <taxon>Metazoa</taxon>
        <taxon>Spiralia</taxon>
        <taxon>Lophotrochozoa</taxon>
        <taxon>Platyhelminthes</taxon>
        <taxon>Monogenea</taxon>
        <taxon>Polyopisthocotylea</taxon>
        <taxon>Polystomatidea</taxon>
        <taxon>Polystomatidae</taxon>
        <taxon>Protopolystoma</taxon>
    </lineage>
</organism>
<dbReference type="EMBL" id="CAAALY010246872">
    <property type="protein sequence ID" value="VEL34040.1"/>
    <property type="molecule type" value="Genomic_DNA"/>
</dbReference>
<proteinExistence type="predicted"/>
<dbReference type="PROSITE" id="PS51257">
    <property type="entry name" value="PROKAR_LIPOPROTEIN"/>
    <property type="match status" value="1"/>
</dbReference>
<gene>
    <name evidence="1" type="ORF">PXEA_LOCUS27480</name>
</gene>
<evidence type="ECO:0000313" key="1">
    <source>
        <dbReference type="EMBL" id="VEL34040.1"/>
    </source>
</evidence>
<evidence type="ECO:0000313" key="2">
    <source>
        <dbReference type="Proteomes" id="UP000784294"/>
    </source>
</evidence>
<sequence length="94" mass="9885">MKTKISSVLAQSVCACTREGVSNGINKLVKKREKSLGVSTLGAGCFGDARTLQRLNRMHEAGVLCVSHRVQVGSATRQLHPVHAAAVTAATVSE</sequence>
<accession>A0A3S5ADC5</accession>
<dbReference type="Proteomes" id="UP000784294">
    <property type="component" value="Unassembled WGS sequence"/>
</dbReference>
<protein>
    <submittedName>
        <fullName evidence="1">Uncharacterized protein</fullName>
    </submittedName>
</protein>
<dbReference type="AlphaFoldDB" id="A0A3S5ADC5"/>
<comment type="caution">
    <text evidence="1">The sequence shown here is derived from an EMBL/GenBank/DDBJ whole genome shotgun (WGS) entry which is preliminary data.</text>
</comment>